<dbReference type="PROSITE" id="PS51318">
    <property type="entry name" value="TAT"/>
    <property type="match status" value="1"/>
</dbReference>
<dbReference type="OrthoDB" id="8105357at2"/>
<evidence type="ECO:0000313" key="1">
    <source>
        <dbReference type="EMBL" id="PAQ10519.1"/>
    </source>
</evidence>
<reference evidence="1 2" key="1">
    <citation type="submission" date="2017-08" db="EMBL/GenBank/DDBJ databases">
        <title>Mesorhizobium wenxinae sp. nov., a novel rhizobial species isolated from root nodules of chickpea (Cicer arietinum L.).</title>
        <authorList>
            <person name="Zhang J."/>
        </authorList>
    </citation>
    <scope>NUCLEOTIDE SEQUENCE [LARGE SCALE GENOMIC DNA]</scope>
    <source>
        <strain evidence="1 2">SDW018</strain>
    </source>
</reference>
<dbReference type="AlphaFoldDB" id="A0A271LR03"/>
<protein>
    <submittedName>
        <fullName evidence="1">Uncharacterized protein</fullName>
    </submittedName>
</protein>
<comment type="caution">
    <text evidence="1">The sequence shown here is derived from an EMBL/GenBank/DDBJ whole genome shotgun (WGS) entry which is preliminary data.</text>
</comment>
<accession>A0A271LR03</accession>
<proteinExistence type="predicted"/>
<name>A0A271LR03_9HYPH</name>
<evidence type="ECO:0000313" key="2">
    <source>
        <dbReference type="Proteomes" id="UP000216442"/>
    </source>
</evidence>
<gene>
    <name evidence="1" type="ORF">CIT26_07950</name>
</gene>
<keyword evidence="2" id="KW-1185">Reference proteome</keyword>
<dbReference type="InterPro" id="IPR006311">
    <property type="entry name" value="TAT_signal"/>
</dbReference>
<dbReference type="RefSeq" id="WP_095492076.1">
    <property type="nucleotide sequence ID" value="NZ_NPKJ01000027.1"/>
</dbReference>
<dbReference type="EMBL" id="NPKJ01000027">
    <property type="protein sequence ID" value="PAQ10519.1"/>
    <property type="molecule type" value="Genomic_DNA"/>
</dbReference>
<sequence length="263" mass="28016">MPNTTVRAAAEGMPEINRRRLLLGLAAASTAAAAVTVAPEAHSGQLSENPELLRLGNEFPAIANEYRSALAALNAIVNKWSKVWPVAPDEILAARQFDGAGNTMERDITGHGLCHSTGRARYIYSCENLDWELKRAKSILKGKTIDKRALGGLPNRAAWEDELDVLVARYTAAAKYEAEKARVLAASGHDAADRRKAAAAQALIGAIDAIMAQPETTMAGVVIKAQALAAWSAVEKWQRILTPQAVGWGSTLSASVLRLAGEA</sequence>
<organism evidence="1 2">
    <name type="scientific">Mesorhizobium temperatum</name>
    <dbReference type="NCBI Taxonomy" id="241416"/>
    <lineage>
        <taxon>Bacteria</taxon>
        <taxon>Pseudomonadati</taxon>
        <taxon>Pseudomonadota</taxon>
        <taxon>Alphaproteobacteria</taxon>
        <taxon>Hyphomicrobiales</taxon>
        <taxon>Phyllobacteriaceae</taxon>
        <taxon>Mesorhizobium</taxon>
    </lineage>
</organism>
<dbReference type="Proteomes" id="UP000216442">
    <property type="component" value="Unassembled WGS sequence"/>
</dbReference>